<gene>
    <name evidence="1" type="ORF">EZS28_042415</name>
</gene>
<evidence type="ECO:0000313" key="2">
    <source>
        <dbReference type="Proteomes" id="UP000324800"/>
    </source>
</evidence>
<comment type="caution">
    <text evidence="1">The sequence shown here is derived from an EMBL/GenBank/DDBJ whole genome shotgun (WGS) entry which is preliminary data.</text>
</comment>
<protein>
    <submittedName>
        <fullName evidence="1">Uncharacterized protein</fullName>
    </submittedName>
</protein>
<name>A0A5J4TUV4_9EUKA</name>
<proteinExistence type="predicted"/>
<dbReference type="AlphaFoldDB" id="A0A5J4TUV4"/>
<organism evidence="1 2">
    <name type="scientific">Streblomastix strix</name>
    <dbReference type="NCBI Taxonomy" id="222440"/>
    <lineage>
        <taxon>Eukaryota</taxon>
        <taxon>Metamonada</taxon>
        <taxon>Preaxostyla</taxon>
        <taxon>Oxymonadida</taxon>
        <taxon>Streblomastigidae</taxon>
        <taxon>Streblomastix</taxon>
    </lineage>
</organism>
<evidence type="ECO:0000313" key="1">
    <source>
        <dbReference type="EMBL" id="KAA6362057.1"/>
    </source>
</evidence>
<accession>A0A5J4TUV4</accession>
<sequence length="182" mass="20979">MMSIQFKLLSQSPPKELLNSRFARFLMRESAHCVGSNPGLLKESLISKIQPKNSNGTAIQRITSRLMIIAKPQEQQFRLPALARHTQLPPVELRHSLNSQNIIQVECKLIDSLTTLTPPPKSGKNITRTITQKLEKYLARPRKKSMMRETKCKREHFQKRLKMTDPMSNRESQALLEFFLQA</sequence>
<dbReference type="EMBL" id="SNRW01024705">
    <property type="protein sequence ID" value="KAA6362057.1"/>
    <property type="molecule type" value="Genomic_DNA"/>
</dbReference>
<dbReference type="Proteomes" id="UP000324800">
    <property type="component" value="Unassembled WGS sequence"/>
</dbReference>
<reference evidence="1 2" key="1">
    <citation type="submission" date="2019-03" db="EMBL/GenBank/DDBJ databases">
        <title>Single cell metagenomics reveals metabolic interactions within the superorganism composed of flagellate Streblomastix strix and complex community of Bacteroidetes bacteria on its surface.</title>
        <authorList>
            <person name="Treitli S.C."/>
            <person name="Kolisko M."/>
            <person name="Husnik F."/>
            <person name="Keeling P."/>
            <person name="Hampl V."/>
        </authorList>
    </citation>
    <scope>NUCLEOTIDE SEQUENCE [LARGE SCALE GENOMIC DNA]</scope>
    <source>
        <strain evidence="1">ST1C</strain>
    </source>
</reference>